<accession>A0A1M5RWR4</accession>
<protein>
    <submittedName>
        <fullName evidence="1">Uncharacterized domain TIGR03067 protein</fullName>
    </submittedName>
</protein>
<evidence type="ECO:0000313" key="2">
    <source>
        <dbReference type="Proteomes" id="UP000184522"/>
    </source>
</evidence>
<dbReference type="Proteomes" id="UP000184522">
    <property type="component" value="Unassembled WGS sequence"/>
</dbReference>
<dbReference type="EMBL" id="FQWS01000002">
    <property type="protein sequence ID" value="SHH30797.1"/>
    <property type="molecule type" value="Genomic_DNA"/>
</dbReference>
<dbReference type="AlphaFoldDB" id="A0A1M5RWR4"/>
<evidence type="ECO:0000313" key="1">
    <source>
        <dbReference type="EMBL" id="SHH30797.1"/>
    </source>
</evidence>
<dbReference type="STRING" id="1089305.SAMN05444148_1710"/>
<dbReference type="OrthoDB" id="1361104at2"/>
<reference evidence="2" key="1">
    <citation type="submission" date="2016-11" db="EMBL/GenBank/DDBJ databases">
        <authorList>
            <person name="Varghese N."/>
            <person name="Submissions S."/>
        </authorList>
    </citation>
    <scope>NUCLEOTIDE SEQUENCE [LARGE SCALE GENOMIC DNA]</scope>
    <source>
        <strain evidence="2">DSM 25330</strain>
    </source>
</reference>
<gene>
    <name evidence="1" type="ORF">SAMN05444148_1710</name>
</gene>
<proteinExistence type="predicted"/>
<dbReference type="RefSeq" id="WP_073085481.1">
    <property type="nucleotide sequence ID" value="NZ_FQWS01000002.1"/>
</dbReference>
<keyword evidence="2" id="KW-1185">Reference proteome</keyword>
<sequence>MVLKLFKYTTILLFTILVCTSFSGKKDKSYIGKWKGRDKGDVGYLTLTKDRYATFEFGGEIMGGTSYNHSGINASLKYKINTKKDPHEINFVIWDKKKAKEVGRMRGIFRMIDKDKMQMAINFTGSNTRPTDFNSDSIIFYRISE</sequence>
<name>A0A1M5RWR4_9FLAO</name>
<organism evidence="1 2">
    <name type="scientific">Winogradskyella jejuensis</name>
    <dbReference type="NCBI Taxonomy" id="1089305"/>
    <lineage>
        <taxon>Bacteria</taxon>
        <taxon>Pseudomonadati</taxon>
        <taxon>Bacteroidota</taxon>
        <taxon>Flavobacteriia</taxon>
        <taxon>Flavobacteriales</taxon>
        <taxon>Flavobacteriaceae</taxon>
        <taxon>Winogradskyella</taxon>
    </lineage>
</organism>